<evidence type="ECO:0000313" key="5">
    <source>
        <dbReference type="EMBL" id="MSR92614.1"/>
    </source>
</evidence>
<dbReference type="PANTHER" id="PTHR30061:SF50">
    <property type="entry name" value="MALTOSE_MALTODEXTRIN-BINDING PERIPLASMIC PROTEIN"/>
    <property type="match status" value="1"/>
</dbReference>
<dbReference type="AlphaFoldDB" id="A0A7X2N0V5"/>
<evidence type="ECO:0000256" key="1">
    <source>
        <dbReference type="ARBA" id="ARBA00008520"/>
    </source>
</evidence>
<gene>
    <name evidence="5" type="ORF">FYJ33_14875</name>
</gene>
<keyword evidence="6" id="KW-1185">Reference proteome</keyword>
<keyword evidence="2" id="KW-0813">Transport</keyword>
<comment type="caution">
    <text evidence="5">The sequence shown here is derived from an EMBL/GenBank/DDBJ whole genome shotgun (WGS) entry which is preliminary data.</text>
</comment>
<dbReference type="GO" id="GO:0055085">
    <property type="term" value="P:transmembrane transport"/>
    <property type="evidence" value="ECO:0007669"/>
    <property type="project" value="InterPro"/>
</dbReference>
<dbReference type="EMBL" id="VULX01000039">
    <property type="protein sequence ID" value="MSR92614.1"/>
    <property type="molecule type" value="Genomic_DNA"/>
</dbReference>
<dbReference type="Proteomes" id="UP000460287">
    <property type="component" value="Unassembled WGS sequence"/>
</dbReference>
<dbReference type="PANTHER" id="PTHR30061">
    <property type="entry name" value="MALTOSE-BINDING PERIPLASMIC PROTEIN"/>
    <property type="match status" value="1"/>
</dbReference>
<dbReference type="InterPro" id="IPR006061">
    <property type="entry name" value="SBP_1_CS"/>
</dbReference>
<keyword evidence="3 4" id="KW-0732">Signal</keyword>
<evidence type="ECO:0000256" key="3">
    <source>
        <dbReference type="ARBA" id="ARBA00022729"/>
    </source>
</evidence>
<comment type="similarity">
    <text evidence="1">Belongs to the bacterial solute-binding protein 1 family.</text>
</comment>
<dbReference type="GO" id="GO:1901982">
    <property type="term" value="F:maltose binding"/>
    <property type="evidence" value="ECO:0007669"/>
    <property type="project" value="TreeGrafter"/>
</dbReference>
<accession>A0A7X2N0V5</accession>
<dbReference type="InterPro" id="IPR006059">
    <property type="entry name" value="SBP"/>
</dbReference>
<sequence length="410" mass="44667">MNKKIKLLSALVAGVVGFGMLAGCGSSNGGSNSGKKSDKELIVWSHLMDNEVKEVNKVAQEWAKKNNRKVKVVKDESDMKAFLQAANSAKGPDIMFGIPHDNLGSFQKAKLLAEVPSGIVNKDDYANPAVCNAVSYDGKNYAIPLAMETYALFYNTDKVKEVPQTMDDLLKQAQAIGGTAFQYNASDFYFNAAFVQSYGGYIFGMKDGKYDINDVGLNNEGALKAYQFIQDLAVKYKFIKADINGNIAKDNFQNGKSAFYISGPWDVDGFKKAGTKFALAPIPKINGEGVKSLMGVQTAFVSGKSKDQDGAWDLMKYLVDNTADKLYEVGNRIPVKKADLDKDAVKKNDVTSAFVEQLKTALPMPNISEVNGVWDAGKKIQTALTGKDVKKIAEDIQKSFVDSIKVATKK</sequence>
<evidence type="ECO:0000313" key="6">
    <source>
        <dbReference type="Proteomes" id="UP000460287"/>
    </source>
</evidence>
<dbReference type="CDD" id="cd13586">
    <property type="entry name" value="PBP2_Maltose_binding_like"/>
    <property type="match status" value="1"/>
</dbReference>
<organism evidence="5 6">
    <name type="scientific">Inconstantimicrobium porci</name>
    <dbReference type="NCBI Taxonomy" id="2652291"/>
    <lineage>
        <taxon>Bacteria</taxon>
        <taxon>Bacillati</taxon>
        <taxon>Bacillota</taxon>
        <taxon>Clostridia</taxon>
        <taxon>Eubacteriales</taxon>
        <taxon>Clostridiaceae</taxon>
        <taxon>Inconstantimicrobium</taxon>
    </lineage>
</organism>
<name>A0A7X2N0V5_9CLOT</name>
<feature type="signal peptide" evidence="4">
    <location>
        <begin position="1"/>
        <end position="22"/>
    </location>
</feature>
<dbReference type="PROSITE" id="PS01037">
    <property type="entry name" value="SBP_BACTERIAL_1"/>
    <property type="match status" value="1"/>
</dbReference>
<dbReference type="SUPFAM" id="SSF53850">
    <property type="entry name" value="Periplasmic binding protein-like II"/>
    <property type="match status" value="1"/>
</dbReference>
<feature type="chain" id="PRO_5038359956" evidence="4">
    <location>
        <begin position="23"/>
        <end position="410"/>
    </location>
</feature>
<dbReference type="Pfam" id="PF13416">
    <property type="entry name" value="SBP_bac_8"/>
    <property type="match status" value="1"/>
</dbReference>
<proteinExistence type="inferred from homology"/>
<evidence type="ECO:0000256" key="4">
    <source>
        <dbReference type="SAM" id="SignalP"/>
    </source>
</evidence>
<dbReference type="GO" id="GO:0055052">
    <property type="term" value="C:ATP-binding cassette (ABC) transporter complex, substrate-binding subunit-containing"/>
    <property type="evidence" value="ECO:0007669"/>
    <property type="project" value="TreeGrafter"/>
</dbReference>
<dbReference type="GO" id="GO:0015768">
    <property type="term" value="P:maltose transport"/>
    <property type="evidence" value="ECO:0007669"/>
    <property type="project" value="TreeGrafter"/>
</dbReference>
<dbReference type="GO" id="GO:0042956">
    <property type="term" value="P:maltodextrin transmembrane transport"/>
    <property type="evidence" value="ECO:0007669"/>
    <property type="project" value="TreeGrafter"/>
</dbReference>
<evidence type="ECO:0000256" key="2">
    <source>
        <dbReference type="ARBA" id="ARBA00022448"/>
    </source>
</evidence>
<dbReference type="RefSeq" id="WP_154532666.1">
    <property type="nucleotide sequence ID" value="NZ_JAXFSD010000008.1"/>
</dbReference>
<protein>
    <submittedName>
        <fullName evidence="5">Maltose ABC transporter substrate-binding protein</fullName>
    </submittedName>
</protein>
<dbReference type="Gene3D" id="3.40.190.10">
    <property type="entry name" value="Periplasmic binding protein-like II"/>
    <property type="match status" value="2"/>
</dbReference>
<reference evidence="5 6" key="1">
    <citation type="submission" date="2019-08" db="EMBL/GenBank/DDBJ databases">
        <title>In-depth cultivation of the pig gut microbiome towards novel bacterial diversity and tailored functional studies.</title>
        <authorList>
            <person name="Wylensek D."/>
            <person name="Hitch T.C.A."/>
            <person name="Clavel T."/>
        </authorList>
    </citation>
    <scope>NUCLEOTIDE SEQUENCE [LARGE SCALE GENOMIC DNA]</scope>
    <source>
        <strain evidence="5 6">WCA-383-APC-5B</strain>
    </source>
</reference>
<dbReference type="PROSITE" id="PS51257">
    <property type="entry name" value="PROKAR_LIPOPROTEIN"/>
    <property type="match status" value="1"/>
</dbReference>